<dbReference type="Gene3D" id="3.40.50.300">
    <property type="entry name" value="P-loop containing nucleotide triphosphate hydrolases"/>
    <property type="match status" value="2"/>
</dbReference>
<dbReference type="PROSITE" id="PS50893">
    <property type="entry name" value="ABC_TRANSPORTER_2"/>
    <property type="match status" value="2"/>
</dbReference>
<dbReference type="GO" id="GO:0005524">
    <property type="term" value="F:ATP binding"/>
    <property type="evidence" value="ECO:0007669"/>
    <property type="project" value="UniProtKB-KW"/>
</dbReference>
<gene>
    <name evidence="10" type="ORF">SPIRO4BDMA_41049</name>
</gene>
<keyword evidence="4" id="KW-0677">Repeat</keyword>
<proteinExistence type="predicted"/>
<dbReference type="PANTHER" id="PTHR43790:SF3">
    <property type="entry name" value="D-ALLOSE IMPORT ATP-BINDING PROTEIN ALSA-RELATED"/>
    <property type="match status" value="1"/>
</dbReference>
<dbReference type="InterPro" id="IPR027417">
    <property type="entry name" value="P-loop_NTPase"/>
</dbReference>
<dbReference type="InterPro" id="IPR050107">
    <property type="entry name" value="ABC_carbohydrate_import_ATPase"/>
</dbReference>
<feature type="domain" description="ABC transporter" evidence="9">
    <location>
        <begin position="34"/>
        <end position="275"/>
    </location>
</feature>
<dbReference type="PANTHER" id="PTHR43790">
    <property type="entry name" value="CARBOHYDRATE TRANSPORT ATP-BINDING PROTEIN MG119-RELATED"/>
    <property type="match status" value="1"/>
</dbReference>
<keyword evidence="1" id="KW-0813">Transport</keyword>
<evidence type="ECO:0000256" key="6">
    <source>
        <dbReference type="ARBA" id="ARBA00022840"/>
    </source>
</evidence>
<dbReference type="SMART" id="SM00382">
    <property type="entry name" value="AAA"/>
    <property type="match status" value="2"/>
</dbReference>
<evidence type="ECO:0000256" key="2">
    <source>
        <dbReference type="ARBA" id="ARBA00022475"/>
    </source>
</evidence>
<evidence type="ECO:0000256" key="5">
    <source>
        <dbReference type="ARBA" id="ARBA00022741"/>
    </source>
</evidence>
<evidence type="ECO:0000313" key="10">
    <source>
        <dbReference type="EMBL" id="SLM18477.1"/>
    </source>
</evidence>
<evidence type="ECO:0000256" key="1">
    <source>
        <dbReference type="ARBA" id="ARBA00022448"/>
    </source>
</evidence>
<dbReference type="InterPro" id="IPR003439">
    <property type="entry name" value="ABC_transporter-like_ATP-bd"/>
</dbReference>
<dbReference type="GO" id="GO:0016887">
    <property type="term" value="F:ATP hydrolysis activity"/>
    <property type="evidence" value="ECO:0007669"/>
    <property type="project" value="InterPro"/>
</dbReference>
<dbReference type="SUPFAM" id="SSF52540">
    <property type="entry name" value="P-loop containing nucleoside triphosphate hydrolases"/>
    <property type="match status" value="2"/>
</dbReference>
<organism evidence="10">
    <name type="scientific">uncultured spirochete</name>
    <dbReference type="NCBI Taxonomy" id="156406"/>
    <lineage>
        <taxon>Bacteria</taxon>
        <taxon>Pseudomonadati</taxon>
        <taxon>Spirochaetota</taxon>
        <taxon>Spirochaetia</taxon>
        <taxon>Spirochaetales</taxon>
        <taxon>environmental samples</taxon>
    </lineage>
</organism>
<dbReference type="EC" id="3.6.3.17" evidence="10"/>
<name>A0A3P3XQB2_9SPIR</name>
<dbReference type="AlphaFoldDB" id="A0A3P3XQB2"/>
<evidence type="ECO:0000256" key="8">
    <source>
        <dbReference type="ARBA" id="ARBA00023136"/>
    </source>
</evidence>
<keyword evidence="6 10" id="KW-0067">ATP-binding</keyword>
<evidence type="ECO:0000256" key="7">
    <source>
        <dbReference type="ARBA" id="ARBA00022967"/>
    </source>
</evidence>
<dbReference type="PROSITE" id="PS00211">
    <property type="entry name" value="ABC_TRANSPORTER_1"/>
    <property type="match status" value="1"/>
</dbReference>
<keyword evidence="2" id="KW-1003">Cell membrane</keyword>
<protein>
    <submittedName>
        <fullName evidence="10">Putative ribose/galactose/methyl galactoside import ATP-binding protein</fullName>
        <ecNumber evidence="10">3.6.3.17</ecNumber>
    </submittedName>
</protein>
<sequence>MERQYGEVPFAMCLSARERVVMHTNRKCSNAPIVSVKNLCKTFPGVAALKNVSFDVYPGEILILLGENGAGKSTLMKILAGAYRKTSGSICVGEKEVEIQSIKHAKKLGISIVYQEQALIPDLNAVSNIFLGKEDRKILKKNYFGLVDGKKMKEKALALLSEFSVPIDLNTDVRDLPLGQKQIIEICRCLADNATVLILDEPTAALEEREREYLFKFIDRLVEKGVAIIYCSHILEECLKIGDRVIVLRDGEKVNDSDIGQVTLGGLIDKMVGQELKEQYPKEHIALSDREVLSVKNLSNKHNFKDVSFSLYESEILGIGGLDGSGKYELIRSLFGVNRYLDGEVSVHGDTLRANNIINSMKEGFAFLPADRKSEGLFLDQPIGFNLSVANLKKVSNGWINSKKEKDFIRKFVDVLKIKCSSEKQLALDLSGGNQQKVMIARWLFREPTILIFEEPTRGIDVKAKTEVYHLMGDFVRKKGSIILVSSDLPELSEICDRVLIMFEGKITKELAGKDLTQEKILEFSISGRKNS</sequence>
<keyword evidence="7" id="KW-1278">Translocase</keyword>
<dbReference type="Pfam" id="PF00005">
    <property type="entry name" value="ABC_tran"/>
    <property type="match status" value="2"/>
</dbReference>
<accession>A0A3P3XQB2</accession>
<feature type="domain" description="ABC transporter" evidence="9">
    <location>
        <begin position="287"/>
        <end position="529"/>
    </location>
</feature>
<evidence type="ECO:0000256" key="3">
    <source>
        <dbReference type="ARBA" id="ARBA00022597"/>
    </source>
</evidence>
<keyword evidence="3" id="KW-0762">Sugar transport</keyword>
<reference evidence="10" key="1">
    <citation type="submission" date="2017-02" db="EMBL/GenBank/DDBJ databases">
        <authorList>
            <person name="Regsiter A."/>
            <person name="William W."/>
        </authorList>
    </citation>
    <scope>NUCLEOTIDE SEQUENCE</scope>
    <source>
        <strain evidence="10">BdmA 4</strain>
    </source>
</reference>
<keyword evidence="5" id="KW-0547">Nucleotide-binding</keyword>
<keyword evidence="10" id="KW-0378">Hydrolase</keyword>
<dbReference type="CDD" id="cd03216">
    <property type="entry name" value="ABC_Carb_Monos_I"/>
    <property type="match status" value="1"/>
</dbReference>
<evidence type="ECO:0000259" key="9">
    <source>
        <dbReference type="PROSITE" id="PS50893"/>
    </source>
</evidence>
<dbReference type="CDD" id="cd03215">
    <property type="entry name" value="ABC_Carb_Monos_II"/>
    <property type="match status" value="1"/>
</dbReference>
<evidence type="ECO:0000256" key="4">
    <source>
        <dbReference type="ARBA" id="ARBA00022737"/>
    </source>
</evidence>
<dbReference type="InterPro" id="IPR003593">
    <property type="entry name" value="AAA+_ATPase"/>
</dbReference>
<keyword evidence="8" id="KW-0472">Membrane</keyword>
<dbReference type="InterPro" id="IPR017871">
    <property type="entry name" value="ABC_transporter-like_CS"/>
</dbReference>
<dbReference type="EMBL" id="FWDO01000004">
    <property type="protein sequence ID" value="SLM18477.1"/>
    <property type="molecule type" value="Genomic_DNA"/>
</dbReference>